<protein>
    <submittedName>
        <fullName evidence="4">GNAT family N-acetyltransferase</fullName>
    </submittedName>
</protein>
<evidence type="ECO:0000259" key="3">
    <source>
        <dbReference type="PROSITE" id="PS51186"/>
    </source>
</evidence>
<comment type="caution">
    <text evidence="4">The sequence shown here is derived from an EMBL/GenBank/DDBJ whole genome shotgun (WGS) entry which is preliminary data.</text>
</comment>
<reference evidence="4 5" key="1">
    <citation type="submission" date="2019-04" db="EMBL/GenBank/DDBJ databases">
        <title>Pedobacter sp. RP-3-22 sp. nov., isolated from Arctic soil.</title>
        <authorList>
            <person name="Dahal R.H."/>
            <person name="Kim D.-U."/>
        </authorList>
    </citation>
    <scope>NUCLEOTIDE SEQUENCE [LARGE SCALE GENOMIC DNA]</scope>
    <source>
        <strain evidence="4 5">RP-3-22</strain>
    </source>
</reference>
<dbReference type="AlphaFoldDB" id="A0A4U1CEP2"/>
<evidence type="ECO:0000256" key="2">
    <source>
        <dbReference type="ARBA" id="ARBA00023315"/>
    </source>
</evidence>
<dbReference type="PROSITE" id="PS51186">
    <property type="entry name" value="GNAT"/>
    <property type="match status" value="1"/>
</dbReference>
<dbReference type="Pfam" id="PF00583">
    <property type="entry name" value="Acetyltransf_1"/>
    <property type="match status" value="1"/>
</dbReference>
<proteinExistence type="predicted"/>
<dbReference type="OrthoDB" id="9803233at2"/>
<evidence type="ECO:0000313" key="4">
    <source>
        <dbReference type="EMBL" id="TKC05532.1"/>
    </source>
</evidence>
<name>A0A4U1CEP2_9SPHI</name>
<dbReference type="SUPFAM" id="SSF55729">
    <property type="entry name" value="Acyl-CoA N-acyltransferases (Nat)"/>
    <property type="match status" value="1"/>
</dbReference>
<dbReference type="GO" id="GO:0016747">
    <property type="term" value="F:acyltransferase activity, transferring groups other than amino-acyl groups"/>
    <property type="evidence" value="ECO:0007669"/>
    <property type="project" value="InterPro"/>
</dbReference>
<organism evidence="4 5">
    <name type="scientific">Pedobacter polaris</name>
    <dbReference type="NCBI Taxonomy" id="2571273"/>
    <lineage>
        <taxon>Bacteria</taxon>
        <taxon>Pseudomonadati</taxon>
        <taxon>Bacteroidota</taxon>
        <taxon>Sphingobacteriia</taxon>
        <taxon>Sphingobacteriales</taxon>
        <taxon>Sphingobacteriaceae</taxon>
        <taxon>Pedobacter</taxon>
    </lineage>
</organism>
<dbReference type="Proteomes" id="UP000309488">
    <property type="component" value="Unassembled WGS sequence"/>
</dbReference>
<dbReference type="EMBL" id="SWBR01000005">
    <property type="protein sequence ID" value="TKC05532.1"/>
    <property type="molecule type" value="Genomic_DNA"/>
</dbReference>
<dbReference type="InterPro" id="IPR000182">
    <property type="entry name" value="GNAT_dom"/>
</dbReference>
<keyword evidence="1 4" id="KW-0808">Transferase</keyword>
<dbReference type="RefSeq" id="WP_136843560.1">
    <property type="nucleotide sequence ID" value="NZ_SWBR01000005.1"/>
</dbReference>
<keyword evidence="5" id="KW-1185">Reference proteome</keyword>
<dbReference type="Gene3D" id="3.40.630.30">
    <property type="match status" value="1"/>
</dbReference>
<accession>A0A4U1CEP2</accession>
<keyword evidence="2" id="KW-0012">Acyltransferase</keyword>
<gene>
    <name evidence="4" type="ORF">FA048_17565</name>
</gene>
<dbReference type="InterPro" id="IPR016181">
    <property type="entry name" value="Acyl_CoA_acyltransferase"/>
</dbReference>
<dbReference type="PANTHER" id="PTHR43877:SF2">
    <property type="entry name" value="AMINOALKYLPHOSPHONATE N-ACETYLTRANSFERASE-RELATED"/>
    <property type="match status" value="1"/>
</dbReference>
<dbReference type="InterPro" id="IPR050832">
    <property type="entry name" value="Bact_Acetyltransf"/>
</dbReference>
<dbReference type="PANTHER" id="PTHR43877">
    <property type="entry name" value="AMINOALKYLPHOSPHONATE N-ACETYLTRANSFERASE-RELATED-RELATED"/>
    <property type="match status" value="1"/>
</dbReference>
<feature type="domain" description="N-acetyltransferase" evidence="3">
    <location>
        <begin position="1"/>
        <end position="150"/>
    </location>
</feature>
<sequence>MINTIRTDSDNLAFIALVKDLDAYLAVIDGNEHAFYAQFNKIDKIKHAVVAYENDNPIGCGAIKELSPTAMEVKRMYTSPDGRKKGVATTILNELESWAKEMGYEKCMLETGIRQADAISLYQKLGYKSIPNYGQYIGVENSVCFEKVLR</sequence>
<dbReference type="CDD" id="cd04301">
    <property type="entry name" value="NAT_SF"/>
    <property type="match status" value="1"/>
</dbReference>
<evidence type="ECO:0000256" key="1">
    <source>
        <dbReference type="ARBA" id="ARBA00022679"/>
    </source>
</evidence>
<evidence type="ECO:0000313" key="5">
    <source>
        <dbReference type="Proteomes" id="UP000309488"/>
    </source>
</evidence>